<reference evidence="1" key="1">
    <citation type="submission" date="2015-12" db="EMBL/GenBank/DDBJ databases">
        <title>Gene expression during late stages of embryo sac development: a critical building block for successful pollen-pistil interactions.</title>
        <authorList>
            <person name="Liu Y."/>
            <person name="Joly V."/>
            <person name="Sabar M."/>
            <person name="Matton D.P."/>
        </authorList>
    </citation>
    <scope>NUCLEOTIDE SEQUENCE</scope>
</reference>
<dbReference type="AlphaFoldDB" id="A0A0V0GUV4"/>
<name>A0A0V0GUV4_SOLCH</name>
<proteinExistence type="predicted"/>
<dbReference type="EMBL" id="GEDG01031147">
    <property type="protein sequence ID" value="JAP11545.1"/>
    <property type="molecule type" value="Transcribed_RNA"/>
</dbReference>
<sequence length="61" mass="6951">MIPGSHPKRVSKTQIQNSTWQLNLRKTPRGGKMMARRMSMHVIVLSPIFSSSDDDNQRNAN</sequence>
<accession>A0A0V0GUV4</accession>
<evidence type="ECO:0000313" key="1">
    <source>
        <dbReference type="EMBL" id="JAP11545.1"/>
    </source>
</evidence>
<protein>
    <submittedName>
        <fullName evidence="1">Putative ovule protein</fullName>
    </submittedName>
</protein>
<organism evidence="1">
    <name type="scientific">Solanum chacoense</name>
    <name type="common">Chaco potato</name>
    <dbReference type="NCBI Taxonomy" id="4108"/>
    <lineage>
        <taxon>Eukaryota</taxon>
        <taxon>Viridiplantae</taxon>
        <taxon>Streptophyta</taxon>
        <taxon>Embryophyta</taxon>
        <taxon>Tracheophyta</taxon>
        <taxon>Spermatophyta</taxon>
        <taxon>Magnoliopsida</taxon>
        <taxon>eudicotyledons</taxon>
        <taxon>Gunneridae</taxon>
        <taxon>Pentapetalae</taxon>
        <taxon>asterids</taxon>
        <taxon>lamiids</taxon>
        <taxon>Solanales</taxon>
        <taxon>Solanaceae</taxon>
        <taxon>Solanoideae</taxon>
        <taxon>Solaneae</taxon>
        <taxon>Solanum</taxon>
    </lineage>
</organism>